<evidence type="ECO:0000313" key="3">
    <source>
        <dbReference type="Proteomes" id="UP000256485"/>
    </source>
</evidence>
<dbReference type="EMBL" id="QTUC01000001">
    <property type="protein sequence ID" value="REF36420.1"/>
    <property type="molecule type" value="Genomic_DNA"/>
</dbReference>
<protein>
    <submittedName>
        <fullName evidence="2">Uncharacterized protein</fullName>
    </submittedName>
</protein>
<dbReference type="Proteomes" id="UP000256485">
    <property type="component" value="Unassembled WGS sequence"/>
</dbReference>
<reference evidence="2 3" key="1">
    <citation type="submission" date="2018-08" db="EMBL/GenBank/DDBJ databases">
        <title>Sequencing the genomes of 1000 actinobacteria strains.</title>
        <authorList>
            <person name="Klenk H.-P."/>
        </authorList>
    </citation>
    <scope>NUCLEOTIDE SEQUENCE [LARGE SCALE GENOMIC DNA]</scope>
    <source>
        <strain evidence="2 3">DSM 22891</strain>
    </source>
</reference>
<comment type="caution">
    <text evidence="2">The sequence shown here is derived from an EMBL/GenBank/DDBJ whole genome shotgun (WGS) entry which is preliminary data.</text>
</comment>
<evidence type="ECO:0000256" key="1">
    <source>
        <dbReference type="SAM" id="MobiDB-lite"/>
    </source>
</evidence>
<dbReference type="AlphaFoldDB" id="A0A3D9V8E1"/>
<feature type="region of interest" description="Disordered" evidence="1">
    <location>
        <begin position="25"/>
        <end position="66"/>
    </location>
</feature>
<name>A0A3D9V8E1_THECX</name>
<organism evidence="2 3">
    <name type="scientific">Thermasporomyces composti</name>
    <dbReference type="NCBI Taxonomy" id="696763"/>
    <lineage>
        <taxon>Bacteria</taxon>
        <taxon>Bacillati</taxon>
        <taxon>Actinomycetota</taxon>
        <taxon>Actinomycetes</taxon>
        <taxon>Propionibacteriales</taxon>
        <taxon>Nocardioidaceae</taxon>
        <taxon>Thermasporomyces</taxon>
    </lineage>
</organism>
<sequence>MNIDHAHRQRRLARIRIWAEVERRRSERLRQNARAAKSSGDDAGRRQESSSGESPGGHSRLNCPLG</sequence>
<proteinExistence type="predicted"/>
<accession>A0A3D9V8E1</accession>
<feature type="compositionally biased region" description="Low complexity" evidence="1">
    <location>
        <begin position="49"/>
        <end position="60"/>
    </location>
</feature>
<keyword evidence="3" id="KW-1185">Reference proteome</keyword>
<gene>
    <name evidence="2" type="ORF">DFJ64_1828</name>
</gene>
<feature type="compositionally biased region" description="Basic and acidic residues" evidence="1">
    <location>
        <begin position="39"/>
        <end position="48"/>
    </location>
</feature>
<evidence type="ECO:0000313" key="2">
    <source>
        <dbReference type="EMBL" id="REF36420.1"/>
    </source>
</evidence>